<evidence type="ECO:0000313" key="2">
    <source>
        <dbReference type="Proteomes" id="UP000245390"/>
    </source>
</evidence>
<protein>
    <submittedName>
        <fullName evidence="1">Uncharacterized protein</fullName>
    </submittedName>
</protein>
<sequence length="467" mass="53124">MTDQYIGFEIDTESDYDHISKIKFADNIAAFGSSAHEEDAEKAELDETEISDVSVNFQFQPISSNFFSSMIGFHDAMHMAGVSYQITTSSYISHFERETIKPVMSEEVSAAGWRVYRLSADAFPKIADDARRMARQIHHFPRFNNIFLLGLVSQFDSYLGDLVRCLAVVMPHIINDSGKQYSAVELLEFGSLEEFKLSIVEREVESVLRTSHEDQFKWLESKIKKPLRDGLHNWPDFIEIFERRNLFAHTNGIVTRTYLAKCQSVGYKTDAGVGEILSADPDYLRDSARTLMEVGVKLSQVLWRVSCNDAENHEEADKLLNNSAFELIKVGMYSSAISILDFAFLPAMKHPRKAILNMMRINLANAHKLSGDIAAAERALSEEDWSPMQEQFQLCVAAVRDDFEEVRRLVPLVPADQISAANYFQWPVFRGLVKRNDYIQFIRERFGDEIVEIYGGSRDDASLSEGN</sequence>
<proteinExistence type="predicted"/>
<name>A0A316GE84_9RHOB</name>
<dbReference type="EMBL" id="QGGV01000001">
    <property type="protein sequence ID" value="PWK58545.1"/>
    <property type="molecule type" value="Genomic_DNA"/>
</dbReference>
<dbReference type="Proteomes" id="UP000245390">
    <property type="component" value="Unassembled WGS sequence"/>
</dbReference>
<gene>
    <name evidence="1" type="ORF">C8D95_101359</name>
</gene>
<comment type="caution">
    <text evidence="1">The sequence shown here is derived from an EMBL/GenBank/DDBJ whole genome shotgun (WGS) entry which is preliminary data.</text>
</comment>
<dbReference type="AlphaFoldDB" id="A0A316GE84"/>
<keyword evidence="2" id="KW-1185">Reference proteome</keyword>
<organism evidence="1 2">
    <name type="scientific">Silicimonas algicola</name>
    <dbReference type="NCBI Taxonomy" id="1826607"/>
    <lineage>
        <taxon>Bacteria</taxon>
        <taxon>Pseudomonadati</taxon>
        <taxon>Pseudomonadota</taxon>
        <taxon>Alphaproteobacteria</taxon>
        <taxon>Rhodobacterales</taxon>
        <taxon>Paracoccaceae</taxon>
    </lineage>
</organism>
<evidence type="ECO:0000313" key="1">
    <source>
        <dbReference type="EMBL" id="PWK58545.1"/>
    </source>
</evidence>
<dbReference type="OrthoDB" id="7061055at2"/>
<reference evidence="1 2" key="1">
    <citation type="submission" date="2018-05" db="EMBL/GenBank/DDBJ databases">
        <title>Genomic Encyclopedia of Type Strains, Phase IV (KMG-IV): sequencing the most valuable type-strain genomes for metagenomic binning, comparative biology and taxonomic classification.</title>
        <authorList>
            <person name="Goeker M."/>
        </authorList>
    </citation>
    <scope>NUCLEOTIDE SEQUENCE [LARGE SCALE GENOMIC DNA]</scope>
    <source>
        <strain evidence="1 2">DSM 103371</strain>
    </source>
</reference>
<dbReference type="RefSeq" id="WP_109757428.1">
    <property type="nucleotide sequence ID" value="NZ_CP034588.1"/>
</dbReference>
<dbReference type="KEGG" id="salo:EF888_03245"/>
<accession>A0A316GE84</accession>